<dbReference type="InterPro" id="IPR010998">
    <property type="entry name" value="Integrase_recombinase_N"/>
</dbReference>
<evidence type="ECO:0000313" key="2">
    <source>
        <dbReference type="EMBL" id="EFJ50369.1"/>
    </source>
</evidence>
<dbReference type="SUPFAM" id="SSF47823">
    <property type="entry name" value="lambda integrase-like, N-terminal domain"/>
    <property type="match status" value="1"/>
</dbReference>
<dbReference type="InParanoid" id="D8TQA1"/>
<reference evidence="2 3" key="1">
    <citation type="journal article" date="2010" name="Science">
        <title>Genomic analysis of organismal complexity in the multicellular green alga Volvox carteri.</title>
        <authorList>
            <person name="Prochnik S.E."/>
            <person name="Umen J."/>
            <person name="Nedelcu A.M."/>
            <person name="Hallmann A."/>
            <person name="Miller S.M."/>
            <person name="Nishii I."/>
            <person name="Ferris P."/>
            <person name="Kuo A."/>
            <person name="Mitros T."/>
            <person name="Fritz-Laylin L.K."/>
            <person name="Hellsten U."/>
            <person name="Chapman J."/>
            <person name="Simakov O."/>
            <person name="Rensing S.A."/>
            <person name="Terry A."/>
            <person name="Pangilinan J."/>
            <person name="Kapitonov V."/>
            <person name="Jurka J."/>
            <person name="Salamov A."/>
            <person name="Shapiro H."/>
            <person name="Schmutz J."/>
            <person name="Grimwood J."/>
            <person name="Lindquist E."/>
            <person name="Lucas S."/>
            <person name="Grigoriev I.V."/>
            <person name="Schmitt R."/>
            <person name="Kirk D."/>
            <person name="Rokhsar D.S."/>
        </authorList>
    </citation>
    <scope>NUCLEOTIDE SEQUENCE [LARGE SCALE GENOMIC DNA]</scope>
    <source>
        <strain evidence="3">f. Nagariensis / Eve</strain>
    </source>
</reference>
<name>D8TQA1_VOLCA</name>
<dbReference type="Proteomes" id="UP000001058">
    <property type="component" value="Unassembled WGS sequence"/>
</dbReference>
<organism evidence="3">
    <name type="scientific">Volvox carteri f. nagariensis</name>
    <dbReference type="NCBI Taxonomy" id="3068"/>
    <lineage>
        <taxon>Eukaryota</taxon>
        <taxon>Viridiplantae</taxon>
        <taxon>Chlorophyta</taxon>
        <taxon>core chlorophytes</taxon>
        <taxon>Chlorophyceae</taxon>
        <taxon>CS clade</taxon>
        <taxon>Chlamydomonadales</taxon>
        <taxon>Volvocaceae</taxon>
        <taxon>Volvox</taxon>
    </lineage>
</organism>
<keyword evidence="1" id="KW-0238">DNA-binding</keyword>
<dbReference type="EMBL" id="GL378331">
    <property type="protein sequence ID" value="EFJ50369.1"/>
    <property type="molecule type" value="Genomic_DNA"/>
</dbReference>
<dbReference type="AlphaFoldDB" id="D8TQA1"/>
<gene>
    <name evidence="2" type="ORF">VOLCADRAFT_88909</name>
</gene>
<protein>
    <submittedName>
        <fullName evidence="2">Uncharacterized protein</fullName>
    </submittedName>
</protein>
<accession>D8TQA1</accession>
<dbReference type="RefSeq" id="XP_002948494.1">
    <property type="nucleotide sequence ID" value="XM_002948448.1"/>
</dbReference>
<dbReference type="GeneID" id="9625228"/>
<dbReference type="Gene3D" id="1.10.150.130">
    <property type="match status" value="1"/>
</dbReference>
<dbReference type="KEGG" id="vcn:VOLCADRAFT_88909"/>
<evidence type="ECO:0000313" key="3">
    <source>
        <dbReference type="Proteomes" id="UP000001058"/>
    </source>
</evidence>
<dbReference type="GO" id="GO:0003677">
    <property type="term" value="F:DNA binding"/>
    <property type="evidence" value="ECO:0007669"/>
    <property type="project" value="UniProtKB-KW"/>
</dbReference>
<evidence type="ECO:0000256" key="1">
    <source>
        <dbReference type="ARBA" id="ARBA00023125"/>
    </source>
</evidence>
<sequence length="561" mass="62176">MQRSPAGSRFPFPPWILSQLPEVMDVEHMLLHNIRALPEWRALEQLQCTHSDRAGLLLYEFGVMVMSPAISELVCVGMEALAKALLYGGMQDAWLVACQNVLATLLYDMRWQSSILSVRLNCLTTFSRQDEQSRWWLEKEEPRLVALGAISRVDPSRVVDHVVNAFCVPKPDGGNWCLVVNLKRMNIVQKAYKCRESRESKGSRFPECKQKLAKLRRLAIGLRITAKKNRRLVQKREPAKFCGFAQSVKLALTPAPLFLRNSYDDVKQPVGRSSAGAVLAWAQSHSTRAASVALPRYSLDLQSVAAPPVITNLLVSQLQLVAPSLDHSARPLQIAQVVMSRVGAKPWQSYASHFAAFVRFYVEEGLEFLPASHYAGLLWGQFLAAKGSIQAHTAQPYFSAINSVHDLLGYPKPCAGDSTLLAALSRGWERLQRSMAPASTLLLAFSAGDAWRLYEQLAVVPWAIRQRFLRDPSRLWLAGQSTRGAERWFDLVLAGCGLPHLRGLHSLYSLRRGGASAARAVEVLFEVVEAFGDGRGAVLALCPVRSGPPVLVLSRDEPPTV</sequence>
<proteinExistence type="predicted"/>
<keyword evidence="3" id="KW-1185">Reference proteome</keyword>
<dbReference type="OrthoDB" id="556352at2759"/>
<dbReference type="eggNOG" id="ENOG502QPZ7">
    <property type="taxonomic scope" value="Eukaryota"/>
</dbReference>